<dbReference type="PANTHER" id="PTHR21174">
    <property type="match status" value="1"/>
</dbReference>
<sequence length="219" mass="25397">MLTASTENQEWLQQKWQALTAAVFAEPAAADAVWKELLRHYSEPQRSYHNLSHVAALLRRAEQQREHIRSMETVEFAIWFHDVIYDTHLKDNEQRSAEWARCAMIAMNIDEYHIPPVWECIVATATHTVTAPEIIDLPLFLDMDLAILGAEEKVYQAYSKAIQSEYAWVAVDDYRQGRGWVIEDFLQRPTLYFTPRLTAELEAQARHNLGAELRALKQT</sequence>
<reference evidence="2" key="1">
    <citation type="journal article" date="2019" name="Int. J. Syst. Evol. Microbiol.">
        <title>The Global Catalogue of Microorganisms (GCM) 10K type strain sequencing project: providing services to taxonomists for standard genome sequencing and annotation.</title>
        <authorList>
            <consortium name="The Broad Institute Genomics Platform"/>
            <consortium name="The Broad Institute Genome Sequencing Center for Infectious Disease"/>
            <person name="Wu L."/>
            <person name="Ma J."/>
        </authorList>
    </citation>
    <scope>NUCLEOTIDE SEQUENCE [LARGE SCALE GENOMIC DNA]</scope>
    <source>
        <strain evidence="2">KACC 12508</strain>
    </source>
</reference>
<accession>A0ABW2I793</accession>
<dbReference type="PIRSF" id="PIRSF035170">
    <property type="entry name" value="HD_phosphohydro"/>
    <property type="match status" value="1"/>
</dbReference>
<dbReference type="PANTHER" id="PTHR21174:SF0">
    <property type="entry name" value="HD PHOSPHOHYDROLASE FAMILY PROTEIN-RELATED"/>
    <property type="match status" value="1"/>
</dbReference>
<dbReference type="InterPro" id="IPR009218">
    <property type="entry name" value="HD_phosphohydro"/>
</dbReference>
<evidence type="ECO:0000313" key="1">
    <source>
        <dbReference type="EMBL" id="MFC7286856.1"/>
    </source>
</evidence>
<keyword evidence="1" id="KW-0675">Receptor</keyword>
<protein>
    <submittedName>
        <fullName evidence="1">N-methyl-D-aspartate receptor NMDAR2C subunit</fullName>
    </submittedName>
</protein>
<keyword evidence="2" id="KW-1185">Reference proteome</keyword>
<name>A0ABW2I793_9BURK</name>
<comment type="caution">
    <text evidence="1">The sequence shown here is derived from an EMBL/GenBank/DDBJ whole genome shotgun (WGS) entry which is preliminary data.</text>
</comment>
<gene>
    <name evidence="1" type="ORF">ACFQPC_02295</name>
</gene>
<evidence type="ECO:0000313" key="2">
    <source>
        <dbReference type="Proteomes" id="UP001596542"/>
    </source>
</evidence>
<proteinExistence type="predicted"/>
<organism evidence="1 2">
    <name type="scientific">Herminiimonas glaciei</name>
    <dbReference type="NCBI Taxonomy" id="523788"/>
    <lineage>
        <taxon>Bacteria</taxon>
        <taxon>Pseudomonadati</taxon>
        <taxon>Pseudomonadota</taxon>
        <taxon>Betaproteobacteria</taxon>
        <taxon>Burkholderiales</taxon>
        <taxon>Oxalobacteraceae</taxon>
        <taxon>Herminiimonas</taxon>
    </lineage>
</organism>
<dbReference type="RefSeq" id="WP_382270027.1">
    <property type="nucleotide sequence ID" value="NZ_JBHTBU010000001.1"/>
</dbReference>
<dbReference type="Proteomes" id="UP001596542">
    <property type="component" value="Unassembled WGS sequence"/>
</dbReference>
<dbReference type="EMBL" id="JBHTBU010000001">
    <property type="protein sequence ID" value="MFC7286856.1"/>
    <property type="molecule type" value="Genomic_DNA"/>
</dbReference>
<dbReference type="Gene3D" id="1.10.472.50">
    <property type="entry name" value="HD-domain/PDEase-like"/>
    <property type="match status" value="1"/>
</dbReference>
<dbReference type="SUPFAM" id="SSF109604">
    <property type="entry name" value="HD-domain/PDEase-like"/>
    <property type="match status" value="1"/>
</dbReference>